<feature type="compositionally biased region" description="Basic and acidic residues" evidence="2">
    <location>
        <begin position="513"/>
        <end position="525"/>
    </location>
</feature>
<feature type="region of interest" description="Disordered" evidence="2">
    <location>
        <begin position="490"/>
        <end position="525"/>
    </location>
</feature>
<evidence type="ECO:0000313" key="4">
    <source>
        <dbReference type="Proteomes" id="UP001515480"/>
    </source>
</evidence>
<dbReference type="EMBL" id="JBGBPQ010000023">
    <property type="protein sequence ID" value="KAL1500542.1"/>
    <property type="molecule type" value="Genomic_DNA"/>
</dbReference>
<feature type="region of interest" description="Disordered" evidence="2">
    <location>
        <begin position="448"/>
        <end position="478"/>
    </location>
</feature>
<feature type="coiled-coil region" evidence="1">
    <location>
        <begin position="277"/>
        <end position="419"/>
    </location>
</feature>
<proteinExistence type="predicted"/>
<evidence type="ECO:0000256" key="2">
    <source>
        <dbReference type="SAM" id="MobiDB-lite"/>
    </source>
</evidence>
<reference evidence="3 4" key="1">
    <citation type="journal article" date="2024" name="Science">
        <title>Giant polyketide synthase enzymes in the biosynthesis of giant marine polyether toxins.</title>
        <authorList>
            <person name="Fallon T.R."/>
            <person name="Shende V.V."/>
            <person name="Wierzbicki I.H."/>
            <person name="Pendleton A.L."/>
            <person name="Watervoot N.F."/>
            <person name="Auber R.P."/>
            <person name="Gonzalez D.J."/>
            <person name="Wisecaver J.H."/>
            <person name="Moore B.S."/>
        </authorList>
    </citation>
    <scope>NUCLEOTIDE SEQUENCE [LARGE SCALE GENOMIC DNA]</scope>
    <source>
        <strain evidence="3 4">12B1</strain>
    </source>
</reference>
<comment type="caution">
    <text evidence="3">The sequence shown here is derived from an EMBL/GenBank/DDBJ whole genome shotgun (WGS) entry which is preliminary data.</text>
</comment>
<name>A0AB34ILH0_PRYPA</name>
<gene>
    <name evidence="3" type="ORF">AB1Y20_013197</name>
</gene>
<dbReference type="PANTHER" id="PTHR47270:SF3">
    <property type="entry name" value="HYPOTETICAL PROTEIN"/>
    <property type="match status" value="1"/>
</dbReference>
<keyword evidence="1" id="KW-0175">Coiled coil</keyword>
<feature type="coiled-coil region" evidence="1">
    <location>
        <begin position="672"/>
        <end position="706"/>
    </location>
</feature>
<feature type="coiled-coil region" evidence="1">
    <location>
        <begin position="932"/>
        <end position="966"/>
    </location>
</feature>
<evidence type="ECO:0000313" key="3">
    <source>
        <dbReference type="EMBL" id="KAL1500542.1"/>
    </source>
</evidence>
<feature type="coiled-coil region" evidence="1">
    <location>
        <begin position="79"/>
        <end position="184"/>
    </location>
</feature>
<organism evidence="3 4">
    <name type="scientific">Prymnesium parvum</name>
    <name type="common">Toxic golden alga</name>
    <dbReference type="NCBI Taxonomy" id="97485"/>
    <lineage>
        <taxon>Eukaryota</taxon>
        <taxon>Haptista</taxon>
        <taxon>Haptophyta</taxon>
        <taxon>Prymnesiophyceae</taxon>
        <taxon>Prymnesiales</taxon>
        <taxon>Prymnesiaceae</taxon>
        <taxon>Prymnesium</taxon>
    </lineage>
</organism>
<accession>A0AB34ILH0</accession>
<keyword evidence="4" id="KW-1185">Reference proteome</keyword>
<evidence type="ECO:0000256" key="1">
    <source>
        <dbReference type="SAM" id="Coils"/>
    </source>
</evidence>
<feature type="coiled-coil region" evidence="1">
    <location>
        <begin position="735"/>
        <end position="762"/>
    </location>
</feature>
<feature type="coiled-coil region" evidence="1">
    <location>
        <begin position="994"/>
        <end position="1172"/>
    </location>
</feature>
<protein>
    <submittedName>
        <fullName evidence="3">Uncharacterized protein</fullName>
    </submittedName>
</protein>
<dbReference type="Proteomes" id="UP001515480">
    <property type="component" value="Unassembled WGS sequence"/>
</dbReference>
<dbReference type="PANTHER" id="PTHR47270">
    <property type="entry name" value="PROTEIN MLP1-LIKE"/>
    <property type="match status" value="1"/>
</dbReference>
<sequence>MASAASTRRREVLRHAAAAHLQLGTLLEKPLGRAEEAVLGKLGLTADAASPAAADERARRANRELAARARVERERDRPHGAAEDELARERGRVAALERDVELLQARCAAAAAQLQLQREEAAAQLESKAQEASALRVRLEAASAAVEEAEEHARAAKQEAVTQRQRLSRRISELEMALSAEVSERTAADERACEREKVLRTRLQDSKHAAELAAAAQSEAMRKSLAERRELEKVIASLRAGHHDAAERAAEMNELAHSIETDREKIRSTAESRREALQEASAREAELHGELVSLQEQLDAAHNMAHLASTEADEAKAELRTAVEMEKQLRSQISQLEGTLREATQAVAKEQARSQAMVQRHEEEIRAETSRQLAEQEQRMSTASAAREQAIRDEAEDEIEQLKDAINALRRDAEVTAAQMEALWSQVLNSLDSVGALPAAMRVPSLSIPKGVGDESRGHAAVSPQPENDEGINGPSDSLLKTQHARQVLSPYLAKKPPRRAKAHAGEKMGTLHTDHSGAATEHDASQELWLARSQTVVVATAAAHAEARSNIERKTISAELLDCELRSRCSLVARSRVHTQVRWCLRAFFIWRRTVVALQCQELDHQSKALYHFREAAAEASKEVAAAEIRQEALREYLCQLQLNVSALLDAAEAHTNARVAIEESTASREAREARAEAIAQATRCQAAEEELSRERAARADAHESMQELLKRVRGAAVTSHEDEAAVPPWEEIQRSLESYIANLEHEVAELRESVSSMQIQSSLTHNLHAEDVQRVKAEWHRAEENLALAHDEMRRSRDAEAAALERARGLEVEVEVLRGSNSAKNEALSAASLQQKDIEAAVGDVTHDLVDLVAEMEFIAQGVREMEADRQTIEAKEMHLTQVVLDLEWEMTTQVALALEAQREVQGQLIEAQTKFSNEAETRSQLQLLVSTVQQQHEEQIERATAAEQELEAARLRCDQVLEELLESRASEAFAIARANAAEDAAHAQTVVVASEAKELAAKHELENLKAEAAAGQATAQRLEDDLRQVWAKAAEAAAEQAALQSAVKAAEAARCEMEQKLAAEEGARSLAEAKAAAAEREAARREAEIEASTIRFNTIVAMQTERSATLETEKLALEALLAQERRSREAAEEMAMSYKSNEAQLEGLLEMAHHERAKVENELREQSVQVTAWLKPVEADLQRERTARVAAEQLAAERKYELESIAASAEEAKCYARHLMNGRREAGRVRLRALLLTLDRQMVLRALFCWREGAIEATAAARVAFIEHLARVQLMQQSVAFQQKLHLLEQQVEY</sequence>